<evidence type="ECO:0000313" key="2">
    <source>
        <dbReference type="EMBL" id="ORW19053.1"/>
    </source>
</evidence>
<keyword evidence="3" id="KW-1185">Reference proteome</keyword>
<dbReference type="PANTHER" id="PTHR37539">
    <property type="entry name" value="SECRETED PROTEIN-RELATED"/>
    <property type="match status" value="1"/>
</dbReference>
<proteinExistence type="predicted"/>
<accession>A0A1X1Z6M3</accession>
<evidence type="ECO:0000313" key="3">
    <source>
        <dbReference type="Proteomes" id="UP000193108"/>
    </source>
</evidence>
<evidence type="ECO:0000259" key="1">
    <source>
        <dbReference type="Pfam" id="PF09995"/>
    </source>
</evidence>
<dbReference type="EMBL" id="LQPI01000053">
    <property type="protein sequence ID" value="ORW19053.1"/>
    <property type="molecule type" value="Genomic_DNA"/>
</dbReference>
<dbReference type="InterPro" id="IPR037473">
    <property type="entry name" value="Lcp-like"/>
</dbReference>
<dbReference type="RefSeq" id="WP_085139191.1">
    <property type="nucleotide sequence ID" value="NZ_LQPI01000053.1"/>
</dbReference>
<comment type="caution">
    <text evidence="2">The sequence shown here is derived from an EMBL/GenBank/DDBJ whole genome shotgun (WGS) entry which is preliminary data.</text>
</comment>
<name>A0A1X1Z6M3_MYCNO</name>
<dbReference type="InterPro" id="IPR018713">
    <property type="entry name" value="MPAB/Lcp_cat_dom"/>
</dbReference>
<dbReference type="GO" id="GO:0016491">
    <property type="term" value="F:oxidoreductase activity"/>
    <property type="evidence" value="ECO:0007669"/>
    <property type="project" value="InterPro"/>
</dbReference>
<dbReference type="PANTHER" id="PTHR37539:SF1">
    <property type="entry name" value="ER-BOUND OXYGENASE MPAB_MPAB'_RUBBER OXYGENASE CATALYTIC DOMAIN-CONTAINING PROTEIN"/>
    <property type="match status" value="1"/>
</dbReference>
<dbReference type="STRING" id="1782.AWC18_14605"/>
<feature type="domain" description="ER-bound oxygenase mpaB/mpaB'/Rubber oxygenase catalytic" evidence="1">
    <location>
        <begin position="107"/>
        <end position="331"/>
    </location>
</feature>
<dbReference type="Pfam" id="PF09995">
    <property type="entry name" value="MPAB_Lcp_cat"/>
    <property type="match status" value="1"/>
</dbReference>
<sequence length="402" mass="43553">MADAPTIPNADLAVARYGQAGRDWIAGTRLADPTADAVVADFATMPRGAGMAMLQAALQHGIASVDSPPESLRALFAEIDHEPDWLDHARLNRAAGHLVRHTASYGTVLGAASLTSGAMNSVAGMPLVLTGRYTSQAAVRSIEVGAWLQSILTPGGLRRYGAGVATTVRVRMIHAFVRRHLLTDTDWDSDAWGTPIPQSYMAFTIVEFGRIALAAMHQLGVRYTREELDDIYHLWRYVGLLNGVAHELNPATEADQIRIAELYALTAVEPNEDDRDFVRALTHDYLAPEIAELLPFGGSWKHRVGVHIINGMTRAFLGDANASRLGVADTPFKYLPRVIGPAVGGVNRVLARIPGVNELRTRRALANYPQLMADQRQRYGIDHDLVDAAPDTGGHPAAVRSA</sequence>
<gene>
    <name evidence="2" type="ORF">AWC18_14605</name>
</gene>
<reference evidence="2 3" key="1">
    <citation type="submission" date="2016-01" db="EMBL/GenBank/DDBJ databases">
        <title>The new phylogeny of the genus Mycobacterium.</title>
        <authorList>
            <person name="Tarcisio F."/>
            <person name="Conor M."/>
            <person name="Antonella G."/>
            <person name="Elisabetta G."/>
            <person name="Giulia F.S."/>
            <person name="Sara T."/>
            <person name="Anna F."/>
            <person name="Clotilde B."/>
            <person name="Roberto B."/>
            <person name="Veronica D.S."/>
            <person name="Fabio R."/>
            <person name="Monica P."/>
            <person name="Olivier J."/>
            <person name="Enrico T."/>
            <person name="Nicola S."/>
        </authorList>
    </citation>
    <scope>NUCLEOTIDE SEQUENCE [LARGE SCALE GENOMIC DNA]</scope>
    <source>
        <strain evidence="2 3">DSM 44164</strain>
    </source>
</reference>
<organism evidence="2 3">
    <name type="scientific">Mycolicibacter nonchromogenicus</name>
    <name type="common">Mycobacterium nonchromogenicum</name>
    <dbReference type="NCBI Taxonomy" id="1782"/>
    <lineage>
        <taxon>Bacteria</taxon>
        <taxon>Bacillati</taxon>
        <taxon>Actinomycetota</taxon>
        <taxon>Actinomycetes</taxon>
        <taxon>Mycobacteriales</taxon>
        <taxon>Mycobacteriaceae</taxon>
        <taxon>Mycolicibacter</taxon>
    </lineage>
</organism>
<dbReference type="AlphaFoldDB" id="A0A1X1Z6M3"/>
<dbReference type="Proteomes" id="UP000193108">
    <property type="component" value="Unassembled WGS sequence"/>
</dbReference>
<protein>
    <recommendedName>
        <fullName evidence="1">ER-bound oxygenase mpaB/mpaB'/Rubber oxygenase catalytic domain-containing protein</fullName>
    </recommendedName>
</protein>